<organism evidence="2 3">
    <name type="scientific">Taxus chinensis</name>
    <name type="common">Chinese yew</name>
    <name type="synonym">Taxus wallichiana var. chinensis</name>
    <dbReference type="NCBI Taxonomy" id="29808"/>
    <lineage>
        <taxon>Eukaryota</taxon>
        <taxon>Viridiplantae</taxon>
        <taxon>Streptophyta</taxon>
        <taxon>Embryophyta</taxon>
        <taxon>Tracheophyta</taxon>
        <taxon>Spermatophyta</taxon>
        <taxon>Pinopsida</taxon>
        <taxon>Pinidae</taxon>
        <taxon>Conifers II</taxon>
        <taxon>Cupressales</taxon>
        <taxon>Taxaceae</taxon>
        <taxon>Taxus</taxon>
    </lineage>
</organism>
<proteinExistence type="predicted"/>
<sequence>MEEMGDKSKVNDERVDEIMTMATNYYKDILVRIVEYNEKLEKLRNLKQEADNEW</sequence>
<dbReference type="AlphaFoldDB" id="A0AA38KTI9"/>
<feature type="coiled-coil region" evidence="1">
    <location>
        <begin position="26"/>
        <end position="53"/>
    </location>
</feature>
<feature type="non-terminal residue" evidence="2">
    <location>
        <position position="54"/>
    </location>
</feature>
<protein>
    <submittedName>
        <fullName evidence="2">Uncharacterized protein</fullName>
    </submittedName>
</protein>
<dbReference type="EMBL" id="JAHRHJ020000008">
    <property type="protein sequence ID" value="KAH9305300.1"/>
    <property type="molecule type" value="Genomic_DNA"/>
</dbReference>
<comment type="caution">
    <text evidence="2">The sequence shown here is derived from an EMBL/GenBank/DDBJ whole genome shotgun (WGS) entry which is preliminary data.</text>
</comment>
<keyword evidence="1" id="KW-0175">Coiled coil</keyword>
<evidence type="ECO:0000313" key="3">
    <source>
        <dbReference type="Proteomes" id="UP000824469"/>
    </source>
</evidence>
<gene>
    <name evidence="2" type="ORF">KI387_009704</name>
</gene>
<accession>A0AA38KTI9</accession>
<reference evidence="2 3" key="1">
    <citation type="journal article" date="2021" name="Nat. Plants">
        <title>The Taxus genome provides insights into paclitaxel biosynthesis.</title>
        <authorList>
            <person name="Xiong X."/>
            <person name="Gou J."/>
            <person name="Liao Q."/>
            <person name="Li Y."/>
            <person name="Zhou Q."/>
            <person name="Bi G."/>
            <person name="Li C."/>
            <person name="Du R."/>
            <person name="Wang X."/>
            <person name="Sun T."/>
            <person name="Guo L."/>
            <person name="Liang H."/>
            <person name="Lu P."/>
            <person name="Wu Y."/>
            <person name="Zhang Z."/>
            <person name="Ro D.K."/>
            <person name="Shang Y."/>
            <person name="Huang S."/>
            <person name="Yan J."/>
        </authorList>
    </citation>
    <scope>NUCLEOTIDE SEQUENCE [LARGE SCALE GENOMIC DNA]</scope>
    <source>
        <strain evidence="2">Ta-2019</strain>
    </source>
</reference>
<evidence type="ECO:0000313" key="2">
    <source>
        <dbReference type="EMBL" id="KAH9305300.1"/>
    </source>
</evidence>
<keyword evidence="3" id="KW-1185">Reference proteome</keyword>
<evidence type="ECO:0000256" key="1">
    <source>
        <dbReference type="SAM" id="Coils"/>
    </source>
</evidence>
<name>A0AA38KTI9_TAXCH</name>
<dbReference type="Proteomes" id="UP000824469">
    <property type="component" value="Unassembled WGS sequence"/>
</dbReference>